<organism evidence="1 2">
    <name type="scientific">Azospirillum brasilense</name>
    <dbReference type="NCBI Taxonomy" id="192"/>
    <lineage>
        <taxon>Bacteria</taxon>
        <taxon>Pseudomonadati</taxon>
        <taxon>Pseudomonadota</taxon>
        <taxon>Alphaproteobacteria</taxon>
        <taxon>Rhodospirillales</taxon>
        <taxon>Azospirillaceae</taxon>
        <taxon>Azospirillum</taxon>
    </lineage>
</organism>
<gene>
    <name evidence="1" type="ORF">FBZ83_112167</name>
</gene>
<evidence type="ECO:0000313" key="1">
    <source>
        <dbReference type="EMBL" id="TWA78666.1"/>
    </source>
</evidence>
<protein>
    <submittedName>
        <fullName evidence="1">Uncharacterized protein</fullName>
    </submittedName>
</protein>
<sequence length="58" mass="6051">MSVETTSGATVVKTLRLTVLAGLAALLLSGCSDAQLASTFGNWCKHADNCTDNSRPRP</sequence>
<evidence type="ECO:0000313" key="2">
    <source>
        <dbReference type="Proteomes" id="UP000318529"/>
    </source>
</evidence>
<reference evidence="1 2" key="1">
    <citation type="submission" date="2019-06" db="EMBL/GenBank/DDBJ databases">
        <title>Genomic Encyclopedia of Type Strains, Phase IV (KMG-V): Genome sequencing to study the core and pangenomes of soil and plant-associated prokaryotes.</title>
        <authorList>
            <person name="Whitman W."/>
        </authorList>
    </citation>
    <scope>NUCLEOTIDE SEQUENCE [LARGE SCALE GENOMIC DNA]</scope>
    <source>
        <strain evidence="1 2">BR 11650</strain>
    </source>
</reference>
<dbReference type="Proteomes" id="UP000318529">
    <property type="component" value="Unassembled WGS sequence"/>
</dbReference>
<proteinExistence type="predicted"/>
<accession>A0A560C1C5</accession>
<dbReference type="AlphaFoldDB" id="A0A560C1C5"/>
<comment type="caution">
    <text evidence="1">The sequence shown here is derived from an EMBL/GenBank/DDBJ whole genome shotgun (WGS) entry which is preliminary data.</text>
</comment>
<name>A0A560C1C5_AZOBR</name>
<dbReference type="EMBL" id="VITH01000012">
    <property type="protein sequence ID" value="TWA78666.1"/>
    <property type="molecule type" value="Genomic_DNA"/>
</dbReference>